<reference evidence="1" key="1">
    <citation type="submission" date="2023-03" db="UniProtKB">
        <authorList>
            <consortium name="EnsemblPlants"/>
        </authorList>
    </citation>
    <scope>IDENTIFICATION</scope>
</reference>
<accession>A0A9I9E9F9</accession>
<organism evidence="1">
    <name type="scientific">Cucumis melo</name>
    <name type="common">Muskmelon</name>
    <dbReference type="NCBI Taxonomy" id="3656"/>
    <lineage>
        <taxon>Eukaryota</taxon>
        <taxon>Viridiplantae</taxon>
        <taxon>Streptophyta</taxon>
        <taxon>Embryophyta</taxon>
        <taxon>Tracheophyta</taxon>
        <taxon>Spermatophyta</taxon>
        <taxon>Magnoliopsida</taxon>
        <taxon>eudicotyledons</taxon>
        <taxon>Gunneridae</taxon>
        <taxon>Pentapetalae</taxon>
        <taxon>rosids</taxon>
        <taxon>fabids</taxon>
        <taxon>Cucurbitales</taxon>
        <taxon>Cucurbitaceae</taxon>
        <taxon>Benincaseae</taxon>
        <taxon>Cucumis</taxon>
    </lineage>
</organism>
<sequence>MKRVDCVCSNWCLSTKLQPPLSHLHKPSRRHSHLHEACCTIHPSP</sequence>
<dbReference type="AlphaFoldDB" id="A0A9I9E9F9"/>
<name>A0A9I9E9F9_CUCME</name>
<evidence type="ECO:0000313" key="1">
    <source>
        <dbReference type="EnsemblPlants" id="MELO3C030667.2.1"/>
    </source>
</evidence>
<dbReference type="Gramene" id="MELO3C030667.2.1">
    <property type="protein sequence ID" value="MELO3C030667.2.1"/>
    <property type="gene ID" value="MELO3C030667.2"/>
</dbReference>
<proteinExistence type="predicted"/>
<dbReference type="EnsemblPlants" id="MELO3C030667.2.1">
    <property type="protein sequence ID" value="MELO3C030667.2.1"/>
    <property type="gene ID" value="MELO3C030667.2"/>
</dbReference>
<protein>
    <submittedName>
        <fullName evidence="1">Uncharacterized protein</fullName>
    </submittedName>
</protein>